<dbReference type="InterPro" id="IPR002223">
    <property type="entry name" value="Kunitz_BPTI"/>
</dbReference>
<evidence type="ECO:0000256" key="6">
    <source>
        <dbReference type="ARBA" id="ARBA00022900"/>
    </source>
</evidence>
<evidence type="ECO:0000256" key="1">
    <source>
        <dbReference type="ARBA" id="ARBA00004613"/>
    </source>
</evidence>
<keyword evidence="7" id="KW-1015">Disulfide bond</keyword>
<dbReference type="OrthoDB" id="6414926at2759"/>
<gene>
    <name evidence="10" type="primary">mig-6</name>
    <name evidence="10" type="ORF">NPIL_422352</name>
</gene>
<dbReference type="InterPro" id="IPR036084">
    <property type="entry name" value="Ser_inhib-like_sf"/>
</dbReference>
<dbReference type="GO" id="GO:0005615">
    <property type="term" value="C:extracellular space"/>
    <property type="evidence" value="ECO:0007669"/>
    <property type="project" value="TreeGrafter"/>
</dbReference>
<evidence type="ECO:0000256" key="8">
    <source>
        <dbReference type="SAM" id="SignalP"/>
    </source>
</evidence>
<dbReference type="AlphaFoldDB" id="A0A8X6Q955"/>
<dbReference type="SUPFAM" id="SSF57567">
    <property type="entry name" value="Serine protease inhibitors"/>
    <property type="match status" value="3"/>
</dbReference>
<dbReference type="CDD" id="cd00109">
    <property type="entry name" value="Kunitz-type"/>
    <property type="match status" value="3"/>
</dbReference>
<dbReference type="PANTHER" id="PTHR10083:SF374">
    <property type="entry name" value="BPTI_KUNITZ INHIBITOR DOMAIN-CONTAINING PROTEIN"/>
    <property type="match status" value="1"/>
</dbReference>
<dbReference type="InterPro" id="IPR036880">
    <property type="entry name" value="Kunitz_BPTI_sf"/>
</dbReference>
<evidence type="ECO:0000256" key="4">
    <source>
        <dbReference type="ARBA" id="ARBA00022690"/>
    </source>
</evidence>
<feature type="domain" description="BPTI/Kunitz inhibitor" evidence="9">
    <location>
        <begin position="210"/>
        <end position="260"/>
    </location>
</feature>
<dbReference type="InterPro" id="IPR002919">
    <property type="entry name" value="TIL_dom"/>
</dbReference>
<feature type="domain" description="BPTI/Kunitz inhibitor" evidence="9">
    <location>
        <begin position="271"/>
        <end position="321"/>
    </location>
</feature>
<dbReference type="Gene3D" id="4.10.410.10">
    <property type="entry name" value="Pancreatic trypsin inhibitor Kunitz domain"/>
    <property type="match status" value="4"/>
</dbReference>
<feature type="domain" description="BPTI/Kunitz inhibitor" evidence="9">
    <location>
        <begin position="395"/>
        <end position="445"/>
    </location>
</feature>
<evidence type="ECO:0000256" key="7">
    <source>
        <dbReference type="ARBA" id="ARBA00023157"/>
    </source>
</evidence>
<evidence type="ECO:0000313" key="11">
    <source>
        <dbReference type="Proteomes" id="UP000887013"/>
    </source>
</evidence>
<feature type="domain" description="BPTI/Kunitz inhibitor" evidence="9">
    <location>
        <begin position="334"/>
        <end position="384"/>
    </location>
</feature>
<dbReference type="Pfam" id="PF00014">
    <property type="entry name" value="Kunitz_BPTI"/>
    <property type="match status" value="4"/>
</dbReference>
<dbReference type="GO" id="GO:0004867">
    <property type="term" value="F:serine-type endopeptidase inhibitor activity"/>
    <property type="evidence" value="ECO:0007669"/>
    <property type="project" value="UniProtKB-KW"/>
</dbReference>
<evidence type="ECO:0000256" key="5">
    <source>
        <dbReference type="ARBA" id="ARBA00022729"/>
    </source>
</evidence>
<evidence type="ECO:0000313" key="10">
    <source>
        <dbReference type="EMBL" id="GFU13363.1"/>
    </source>
</evidence>
<keyword evidence="4" id="KW-0646">Protease inhibitor</keyword>
<dbReference type="PROSITE" id="PS00280">
    <property type="entry name" value="BPTI_KUNITZ_1"/>
    <property type="match status" value="3"/>
</dbReference>
<dbReference type="CDD" id="cd19941">
    <property type="entry name" value="TIL"/>
    <property type="match status" value="3"/>
</dbReference>
<dbReference type="PROSITE" id="PS50279">
    <property type="entry name" value="BPTI_KUNITZ_2"/>
    <property type="match status" value="4"/>
</dbReference>
<dbReference type="EMBL" id="BMAW01125652">
    <property type="protein sequence ID" value="GFU13363.1"/>
    <property type="molecule type" value="Genomic_DNA"/>
</dbReference>
<evidence type="ECO:0000259" key="9">
    <source>
        <dbReference type="PROSITE" id="PS50279"/>
    </source>
</evidence>
<dbReference type="Proteomes" id="UP000887013">
    <property type="component" value="Unassembled WGS sequence"/>
</dbReference>
<accession>A0A8X6Q955</accession>
<dbReference type="FunFam" id="4.10.410.10:FF:000004">
    <property type="entry name" value="Tissue factor pathway inhibitor"/>
    <property type="match status" value="1"/>
</dbReference>
<keyword evidence="6" id="KW-0722">Serine protease inhibitor</keyword>
<evidence type="ECO:0000256" key="2">
    <source>
        <dbReference type="ARBA" id="ARBA00007611"/>
    </source>
</evidence>
<dbReference type="SUPFAM" id="SSF57362">
    <property type="entry name" value="BPTI-like"/>
    <property type="match status" value="4"/>
</dbReference>
<evidence type="ECO:0000256" key="3">
    <source>
        <dbReference type="ARBA" id="ARBA00022525"/>
    </source>
</evidence>
<dbReference type="FunFam" id="4.10.410.10:FF:000020">
    <property type="entry name" value="Collagen, type VI, alpha 3"/>
    <property type="match status" value="2"/>
</dbReference>
<feature type="chain" id="PRO_5036458423" evidence="8">
    <location>
        <begin position="16"/>
        <end position="447"/>
    </location>
</feature>
<sequence>MKFFVFLTLVAGAFALRECPENSHYESCGTACPLTCDNYQNPPKFCVLMCNPGCHCDPGYVKTEDGSCVLPEECPSKAQEQVCGENEHFNECGTDCPLTCDNYEDAPLVCNFMCRIGCECKKGFVKNSNGKCVRPEQCPQRAVQVCGENERFNGCGTACPLTCENYDNPPKFCNLMCKIGCECEEGYVRRQDGRCVKPEQCYERAVEKNCQDKPESGMCMAYFPMWYYDTESQTCKKFIYGGCQGNGNRYASKEECLKQCGDASQSSSDVCDLPRKRGRCFGNLIRYYFDKKTNQCKEFSYSGCAGNENNFETLAKCENTCGETPAAALDRPDCDKAPETGVCRAYIPRYYYDQIAGMCKTFIYGGCGGNRNNFETEDECYNKCGALASVSESACDQEKKVGPCRAAFGRYFFNKQSGQCEHFTYGGCGGNDNNFLSQEDCEAVCVR</sequence>
<dbReference type="Pfam" id="PF01826">
    <property type="entry name" value="TIL"/>
    <property type="match status" value="3"/>
</dbReference>
<dbReference type="PANTHER" id="PTHR10083">
    <property type="entry name" value="KUNITZ-TYPE PROTEASE INHIBITOR-RELATED"/>
    <property type="match status" value="1"/>
</dbReference>
<comment type="subcellular location">
    <subcellularLocation>
        <location evidence="1">Secreted</location>
    </subcellularLocation>
</comment>
<protein>
    <submittedName>
        <fullName evidence="10">Papilin</fullName>
    </submittedName>
</protein>
<comment type="caution">
    <text evidence="10">The sequence shown here is derived from an EMBL/GenBank/DDBJ whole genome shotgun (WGS) entry which is preliminary data.</text>
</comment>
<reference evidence="10" key="1">
    <citation type="submission" date="2020-08" db="EMBL/GenBank/DDBJ databases">
        <title>Multicomponent nature underlies the extraordinary mechanical properties of spider dragline silk.</title>
        <authorList>
            <person name="Kono N."/>
            <person name="Nakamura H."/>
            <person name="Mori M."/>
            <person name="Yoshida Y."/>
            <person name="Ohtoshi R."/>
            <person name="Malay A.D."/>
            <person name="Moran D.A.P."/>
            <person name="Tomita M."/>
            <person name="Numata K."/>
            <person name="Arakawa K."/>
        </authorList>
    </citation>
    <scope>NUCLEOTIDE SEQUENCE</scope>
</reference>
<proteinExistence type="inferred from homology"/>
<dbReference type="FunFam" id="2.10.25.10:FF:000055">
    <property type="entry name" value="alpha-tectorin isoform X1"/>
    <property type="match status" value="1"/>
</dbReference>
<name>A0A8X6Q955_NEPPI</name>
<keyword evidence="5 8" id="KW-0732">Signal</keyword>
<dbReference type="Gene3D" id="2.10.25.10">
    <property type="entry name" value="Laminin"/>
    <property type="match status" value="3"/>
</dbReference>
<dbReference type="InterPro" id="IPR020901">
    <property type="entry name" value="Prtase_inh_Kunz-CS"/>
</dbReference>
<dbReference type="InterPro" id="IPR050098">
    <property type="entry name" value="TFPI/VKTCI-like"/>
</dbReference>
<keyword evidence="3" id="KW-0964">Secreted</keyword>
<keyword evidence="11" id="KW-1185">Reference proteome</keyword>
<organism evidence="10 11">
    <name type="scientific">Nephila pilipes</name>
    <name type="common">Giant wood spider</name>
    <name type="synonym">Nephila maculata</name>
    <dbReference type="NCBI Taxonomy" id="299642"/>
    <lineage>
        <taxon>Eukaryota</taxon>
        <taxon>Metazoa</taxon>
        <taxon>Ecdysozoa</taxon>
        <taxon>Arthropoda</taxon>
        <taxon>Chelicerata</taxon>
        <taxon>Arachnida</taxon>
        <taxon>Araneae</taxon>
        <taxon>Araneomorphae</taxon>
        <taxon>Entelegynae</taxon>
        <taxon>Araneoidea</taxon>
        <taxon>Nephilidae</taxon>
        <taxon>Nephila</taxon>
    </lineage>
</organism>
<comment type="similarity">
    <text evidence="2">Belongs to the serine protease inhibitor-like (TIL domain-containing) family.</text>
</comment>
<dbReference type="SMART" id="SM00131">
    <property type="entry name" value="KU"/>
    <property type="match status" value="4"/>
</dbReference>
<feature type="signal peptide" evidence="8">
    <location>
        <begin position="1"/>
        <end position="15"/>
    </location>
</feature>
<dbReference type="PRINTS" id="PR00759">
    <property type="entry name" value="BASICPTASE"/>
</dbReference>